<dbReference type="AlphaFoldDB" id="A0A843XUG1"/>
<feature type="non-terminal residue" evidence="8">
    <location>
        <position position="1"/>
    </location>
</feature>
<dbReference type="OrthoDB" id="25818at2759"/>
<comment type="pathway">
    <text evidence="1">Amino-acid biosynthesis; L-cysteine biosynthesis; L-cysteine from L-serine: step 1/2.</text>
</comment>
<accession>A0A843XUG1</accession>
<dbReference type="PIRSF" id="PIRSF000441">
    <property type="entry name" value="CysE"/>
    <property type="match status" value="1"/>
</dbReference>
<evidence type="ECO:0000256" key="5">
    <source>
        <dbReference type="ARBA" id="ARBA00022605"/>
    </source>
</evidence>
<evidence type="ECO:0000256" key="7">
    <source>
        <dbReference type="ARBA" id="ARBA00023315"/>
    </source>
</evidence>
<dbReference type="InterPro" id="IPR005881">
    <property type="entry name" value="Ser_O-AcTrfase"/>
</dbReference>
<dbReference type="Gene3D" id="2.160.10.10">
    <property type="entry name" value="Hexapeptide repeat proteins"/>
    <property type="match status" value="1"/>
</dbReference>
<gene>
    <name evidence="8" type="ORF">Taro_056826</name>
</gene>
<evidence type="ECO:0000256" key="6">
    <source>
        <dbReference type="ARBA" id="ARBA00022679"/>
    </source>
</evidence>
<dbReference type="InterPro" id="IPR001451">
    <property type="entry name" value="Hexapep"/>
</dbReference>
<keyword evidence="7" id="KW-0012">Acyltransferase</keyword>
<dbReference type="PANTHER" id="PTHR42811">
    <property type="entry name" value="SERINE ACETYLTRANSFERASE"/>
    <property type="match status" value="1"/>
</dbReference>
<comment type="subunit">
    <text evidence="3">Homomultimer.</text>
</comment>
<dbReference type="Proteomes" id="UP000652761">
    <property type="component" value="Unassembled WGS sequence"/>
</dbReference>
<dbReference type="SUPFAM" id="SSF51161">
    <property type="entry name" value="Trimeric LpxA-like enzymes"/>
    <property type="match status" value="1"/>
</dbReference>
<comment type="caution">
    <text evidence="8">The sequence shown here is derived from an EMBL/GenBank/DDBJ whole genome shotgun (WGS) entry which is preliminary data.</text>
</comment>
<evidence type="ECO:0000256" key="4">
    <source>
        <dbReference type="ARBA" id="ARBA00013266"/>
    </source>
</evidence>
<keyword evidence="5" id="KW-0028">Amino-acid biosynthesis</keyword>
<name>A0A843XUG1_COLES</name>
<evidence type="ECO:0000256" key="2">
    <source>
        <dbReference type="ARBA" id="ARBA00007274"/>
    </source>
</evidence>
<keyword evidence="9" id="KW-1185">Reference proteome</keyword>
<evidence type="ECO:0000256" key="1">
    <source>
        <dbReference type="ARBA" id="ARBA00004876"/>
    </source>
</evidence>
<dbReference type="EMBL" id="NMUH01017786">
    <property type="protein sequence ID" value="MQM23758.1"/>
    <property type="molecule type" value="Genomic_DNA"/>
</dbReference>
<dbReference type="EC" id="2.3.1.30" evidence="4"/>
<keyword evidence="6" id="KW-0808">Transferase</keyword>
<evidence type="ECO:0000313" key="8">
    <source>
        <dbReference type="EMBL" id="MQM23758.1"/>
    </source>
</evidence>
<organism evidence="8 9">
    <name type="scientific">Colocasia esculenta</name>
    <name type="common">Wild taro</name>
    <name type="synonym">Arum esculentum</name>
    <dbReference type="NCBI Taxonomy" id="4460"/>
    <lineage>
        <taxon>Eukaryota</taxon>
        <taxon>Viridiplantae</taxon>
        <taxon>Streptophyta</taxon>
        <taxon>Embryophyta</taxon>
        <taxon>Tracheophyta</taxon>
        <taxon>Spermatophyta</taxon>
        <taxon>Magnoliopsida</taxon>
        <taxon>Liliopsida</taxon>
        <taxon>Araceae</taxon>
        <taxon>Aroideae</taxon>
        <taxon>Colocasieae</taxon>
        <taxon>Colocasia</taxon>
    </lineage>
</organism>
<protein>
    <recommendedName>
        <fullName evidence="4">serine O-acetyltransferase</fullName>
        <ecNumber evidence="4">2.3.1.30</ecNumber>
    </recommendedName>
</protein>
<dbReference type="GO" id="GO:0005737">
    <property type="term" value="C:cytoplasm"/>
    <property type="evidence" value="ECO:0007669"/>
    <property type="project" value="InterPro"/>
</dbReference>
<dbReference type="GO" id="GO:0006535">
    <property type="term" value="P:cysteine biosynthetic process from serine"/>
    <property type="evidence" value="ECO:0007669"/>
    <property type="project" value="InterPro"/>
</dbReference>
<proteinExistence type="inferred from homology"/>
<evidence type="ECO:0000313" key="9">
    <source>
        <dbReference type="Proteomes" id="UP000652761"/>
    </source>
</evidence>
<reference evidence="8" key="1">
    <citation type="submission" date="2017-07" db="EMBL/GenBank/DDBJ databases">
        <title>Taro Niue Genome Assembly and Annotation.</title>
        <authorList>
            <person name="Atibalentja N."/>
            <person name="Keating K."/>
            <person name="Fields C.J."/>
        </authorList>
    </citation>
    <scope>NUCLEOTIDE SEQUENCE</scope>
    <source>
        <strain evidence="8">Niue_2</strain>
        <tissue evidence="8">Leaf</tissue>
    </source>
</reference>
<comment type="similarity">
    <text evidence="2">Belongs to the transferase hexapeptide repeat family.</text>
</comment>
<dbReference type="Pfam" id="PF00132">
    <property type="entry name" value="Hexapep"/>
    <property type="match status" value="1"/>
</dbReference>
<dbReference type="GO" id="GO:0009001">
    <property type="term" value="F:serine O-acetyltransferase activity"/>
    <property type="evidence" value="ECO:0007669"/>
    <property type="project" value="UniProtKB-EC"/>
</dbReference>
<dbReference type="FunFam" id="2.160.10.10:FF:000002">
    <property type="entry name" value="Serine acetyltransferase"/>
    <property type="match status" value="1"/>
</dbReference>
<sequence>FGTVDIHPAVRIGKGILFDHATDIRETTIVSNNVPILHHVMLGGTGKAIDDRHPKIADYVLIGAGAMILGNIEIGARVKIGVGSLVLIDMLTRTTAVGNLTKLIGGKEKPSKFEDIHGESMDHTSSIAEWSEYIV</sequence>
<evidence type="ECO:0000256" key="3">
    <source>
        <dbReference type="ARBA" id="ARBA00011553"/>
    </source>
</evidence>
<dbReference type="InterPro" id="IPR011004">
    <property type="entry name" value="Trimer_LpxA-like_sf"/>
</dbReference>